<dbReference type="AlphaFoldDB" id="A0A848GQC5"/>
<proteinExistence type="predicted"/>
<dbReference type="RefSeq" id="WP_169226809.1">
    <property type="nucleotide sequence ID" value="NZ_JABBGC010000002.1"/>
</dbReference>
<accession>A0A848GQC5</accession>
<gene>
    <name evidence="1" type="ORF">HHL17_21310</name>
</gene>
<comment type="caution">
    <text evidence="1">The sequence shown here is derived from an EMBL/GenBank/DDBJ whole genome shotgun (WGS) entry which is preliminary data.</text>
</comment>
<evidence type="ECO:0000313" key="1">
    <source>
        <dbReference type="EMBL" id="NML39751.1"/>
    </source>
</evidence>
<name>A0A848GQC5_9BACT</name>
<sequence>MKHFWKVTLLAILLAACQGKEKINPQPVPDPGGDNNNSGVVVPVGVVDGTPVTKVIGTAGGTIAMEDNRVSIEIPAGAVNGETTFSIQPITNTNIAGLGKAFRITPHQTLTKPATITIHYENSDLGRTFVEALGIAYQDDQGKWKAVGGVQLNKEMKTVSVKTTHFSDWSFFEAVFIEPGLQFVDPGSTVKLSAKSYFSANMEDLLSPLTQEGVETYINSPKNDLPLKYIEKWELAGAGKLLPDGSHAVYQAPGDIPATNPATVSVRIKLKNGAIGLVLANIFVMPEGIALRVDGGAWEQLGAATGSSGNGVTRIGGLPWEGSSPECSVFWMGAPEGRRSWSVETHFQMQRTGNHIFMSFYQAGQTSLPSPGYLDVARVGAVGEYMTDTFRLDRASSQKPEGDHVVYREHKIDGVFRVKRLI</sequence>
<dbReference type="Proteomes" id="UP000583266">
    <property type="component" value="Unassembled WGS sequence"/>
</dbReference>
<dbReference type="EMBL" id="JABBGC010000002">
    <property type="protein sequence ID" value="NML39751.1"/>
    <property type="molecule type" value="Genomic_DNA"/>
</dbReference>
<keyword evidence="2" id="KW-1185">Reference proteome</keyword>
<evidence type="ECO:0008006" key="3">
    <source>
        <dbReference type="Google" id="ProtNLM"/>
    </source>
</evidence>
<protein>
    <recommendedName>
        <fullName evidence="3">ZU5 domain-containing protein</fullName>
    </recommendedName>
</protein>
<evidence type="ECO:0000313" key="2">
    <source>
        <dbReference type="Proteomes" id="UP000583266"/>
    </source>
</evidence>
<reference evidence="1 2" key="1">
    <citation type="submission" date="2020-04" db="EMBL/GenBank/DDBJ databases">
        <title>Chitinophaga sp. G-6-1-13 sp. nov., isolated from soil.</title>
        <authorList>
            <person name="Dahal R.H."/>
            <person name="Chaudhary D.K."/>
        </authorList>
    </citation>
    <scope>NUCLEOTIDE SEQUENCE [LARGE SCALE GENOMIC DNA]</scope>
    <source>
        <strain evidence="1 2">G-6-1-13</strain>
    </source>
</reference>
<dbReference type="Gene3D" id="2.60.220.30">
    <property type="match status" value="1"/>
</dbReference>
<dbReference type="PROSITE" id="PS51257">
    <property type="entry name" value="PROKAR_LIPOPROTEIN"/>
    <property type="match status" value="1"/>
</dbReference>
<organism evidence="1 2">
    <name type="scientific">Chitinophaga fulva</name>
    <dbReference type="NCBI Taxonomy" id="2728842"/>
    <lineage>
        <taxon>Bacteria</taxon>
        <taxon>Pseudomonadati</taxon>
        <taxon>Bacteroidota</taxon>
        <taxon>Chitinophagia</taxon>
        <taxon>Chitinophagales</taxon>
        <taxon>Chitinophagaceae</taxon>
        <taxon>Chitinophaga</taxon>
    </lineage>
</organism>